<dbReference type="RefSeq" id="WP_145367386.1">
    <property type="nucleotide sequence ID" value="NZ_CP036275.1"/>
</dbReference>
<evidence type="ECO:0000313" key="3">
    <source>
        <dbReference type="Proteomes" id="UP000320496"/>
    </source>
</evidence>
<accession>A0A517Z2P7</accession>
<evidence type="ECO:0000259" key="1">
    <source>
        <dbReference type="Pfam" id="PF00557"/>
    </source>
</evidence>
<evidence type="ECO:0000313" key="2">
    <source>
        <dbReference type="EMBL" id="QDU36754.1"/>
    </source>
</evidence>
<dbReference type="EMBL" id="CP036275">
    <property type="protein sequence ID" value="QDU36754.1"/>
    <property type="molecule type" value="Genomic_DNA"/>
</dbReference>
<dbReference type="Gene3D" id="3.90.230.10">
    <property type="entry name" value="Creatinase/methionine aminopeptidase superfamily"/>
    <property type="match status" value="1"/>
</dbReference>
<dbReference type="CDD" id="cd01066">
    <property type="entry name" value="APP_MetAP"/>
    <property type="match status" value="1"/>
</dbReference>
<dbReference type="InterPro" id="IPR000994">
    <property type="entry name" value="Pept_M24"/>
</dbReference>
<dbReference type="InterPro" id="IPR036005">
    <property type="entry name" value="Creatinase/aminopeptidase-like"/>
</dbReference>
<dbReference type="PANTHER" id="PTHR46112">
    <property type="entry name" value="AMINOPEPTIDASE"/>
    <property type="match status" value="1"/>
</dbReference>
<keyword evidence="3" id="KW-1185">Reference proteome</keyword>
<dbReference type="Pfam" id="PF00557">
    <property type="entry name" value="Peptidase_M24"/>
    <property type="match status" value="1"/>
</dbReference>
<dbReference type="SUPFAM" id="SSF53092">
    <property type="entry name" value="Creatinase/prolidase N-terminal domain"/>
    <property type="match status" value="1"/>
</dbReference>
<dbReference type="KEGG" id="mri:Mal4_10520"/>
<protein>
    <submittedName>
        <fullName evidence="2">Metallopeptidase family M24</fullName>
    </submittedName>
</protein>
<dbReference type="InterPro" id="IPR050659">
    <property type="entry name" value="Peptidase_M24B"/>
</dbReference>
<dbReference type="Proteomes" id="UP000320496">
    <property type="component" value="Chromosome"/>
</dbReference>
<organism evidence="2 3">
    <name type="scientific">Maioricimonas rarisocia</name>
    <dbReference type="NCBI Taxonomy" id="2528026"/>
    <lineage>
        <taxon>Bacteria</taxon>
        <taxon>Pseudomonadati</taxon>
        <taxon>Planctomycetota</taxon>
        <taxon>Planctomycetia</taxon>
        <taxon>Planctomycetales</taxon>
        <taxon>Planctomycetaceae</taxon>
        <taxon>Maioricimonas</taxon>
    </lineage>
</organism>
<sequence>MPSVLSPYEPVSSGEIRTIDLERADEVERRHRLLAEFLDLQNLDALLLRRPANFSWLTAGGSNVRSGGQEQTASLFVTPDARVVVCNAVESGQIFDREVPGLGFQLKERPWHERPETILEDLCRGRRVASDCSFAGTPNIDAGIRDFRIRLSERDRQQIRKLGRTLTTAVEATARTFDHGETENEVAGQLAHRLMRHGITPVRLQVFGDGQGYRYRHWSHGDDPIERHCVISVVGRENGLHVGVTRSICFGQPPQQIEDMHDVASLVLATGMFFTQSGWQSAETFKRVSRIYEKFGAAEEWQFADQADVLGYDLSEYPLTPAGEEVMPSGTAVFWHPSVQTVAVGETMIVHADGLEHVTRSDNWPMLSVQVKSSRVECAGILCRESDGSWKTSDH</sequence>
<proteinExistence type="predicted"/>
<dbReference type="AlphaFoldDB" id="A0A517Z2P7"/>
<dbReference type="OrthoDB" id="4850044at2"/>
<dbReference type="InterPro" id="IPR029149">
    <property type="entry name" value="Creatin/AminoP/Spt16_N"/>
</dbReference>
<feature type="domain" description="Peptidase M24" evidence="1">
    <location>
        <begin position="158"/>
        <end position="296"/>
    </location>
</feature>
<gene>
    <name evidence="2" type="ORF">Mal4_10520</name>
</gene>
<dbReference type="SUPFAM" id="SSF55920">
    <property type="entry name" value="Creatinase/aminopeptidase"/>
    <property type="match status" value="1"/>
</dbReference>
<name>A0A517Z2P7_9PLAN</name>
<dbReference type="Gene3D" id="3.40.350.10">
    <property type="entry name" value="Creatinase/prolidase N-terminal domain"/>
    <property type="match status" value="1"/>
</dbReference>
<dbReference type="PANTHER" id="PTHR46112:SF2">
    <property type="entry name" value="XAA-PRO AMINOPEPTIDASE P-RELATED"/>
    <property type="match status" value="1"/>
</dbReference>
<reference evidence="2 3" key="1">
    <citation type="submission" date="2019-02" db="EMBL/GenBank/DDBJ databases">
        <title>Deep-cultivation of Planctomycetes and their phenomic and genomic characterization uncovers novel biology.</title>
        <authorList>
            <person name="Wiegand S."/>
            <person name="Jogler M."/>
            <person name="Boedeker C."/>
            <person name="Pinto D."/>
            <person name="Vollmers J."/>
            <person name="Rivas-Marin E."/>
            <person name="Kohn T."/>
            <person name="Peeters S.H."/>
            <person name="Heuer A."/>
            <person name="Rast P."/>
            <person name="Oberbeckmann S."/>
            <person name="Bunk B."/>
            <person name="Jeske O."/>
            <person name="Meyerdierks A."/>
            <person name="Storesund J.E."/>
            <person name="Kallscheuer N."/>
            <person name="Luecker S."/>
            <person name="Lage O.M."/>
            <person name="Pohl T."/>
            <person name="Merkel B.J."/>
            <person name="Hornburger P."/>
            <person name="Mueller R.-W."/>
            <person name="Bruemmer F."/>
            <person name="Labrenz M."/>
            <person name="Spormann A.M."/>
            <person name="Op den Camp H."/>
            <person name="Overmann J."/>
            <person name="Amann R."/>
            <person name="Jetten M.S.M."/>
            <person name="Mascher T."/>
            <person name="Medema M.H."/>
            <person name="Devos D.P."/>
            <person name="Kaster A.-K."/>
            <person name="Ovreas L."/>
            <person name="Rohde M."/>
            <person name="Galperin M.Y."/>
            <person name="Jogler C."/>
        </authorList>
    </citation>
    <scope>NUCLEOTIDE SEQUENCE [LARGE SCALE GENOMIC DNA]</scope>
    <source>
        <strain evidence="2 3">Mal4</strain>
    </source>
</reference>